<dbReference type="GO" id="GO:0004185">
    <property type="term" value="F:serine-type carboxypeptidase activity"/>
    <property type="evidence" value="ECO:0007669"/>
    <property type="project" value="InterPro"/>
</dbReference>
<proteinExistence type="predicted"/>
<dbReference type="AlphaFoldDB" id="A0A7H0LQC5"/>
<reference evidence="2 3" key="1">
    <citation type="submission" date="2020-09" db="EMBL/GenBank/DDBJ databases">
        <title>Sphingomonas sp., a new species isolated from pork steak.</title>
        <authorList>
            <person name="Heidler von Heilborn D."/>
        </authorList>
    </citation>
    <scope>NUCLEOTIDE SEQUENCE [LARGE SCALE GENOMIC DNA]</scope>
    <source>
        <strain evidence="3">S8-3T</strain>
    </source>
</reference>
<keyword evidence="3" id="KW-1185">Reference proteome</keyword>
<dbReference type="InterPro" id="IPR029058">
    <property type="entry name" value="AB_hydrolase_fold"/>
</dbReference>
<gene>
    <name evidence="2" type="ORF">H3Z74_05100</name>
</gene>
<dbReference type="Proteomes" id="UP000516148">
    <property type="component" value="Chromosome"/>
</dbReference>
<feature type="signal peptide" evidence="1">
    <location>
        <begin position="1"/>
        <end position="24"/>
    </location>
</feature>
<evidence type="ECO:0000313" key="2">
    <source>
        <dbReference type="EMBL" id="QNQ11878.1"/>
    </source>
</evidence>
<dbReference type="Gene3D" id="3.40.50.1820">
    <property type="entry name" value="alpha/beta hydrolase"/>
    <property type="match status" value="1"/>
</dbReference>
<dbReference type="SUPFAM" id="SSF53474">
    <property type="entry name" value="alpha/beta-Hydrolases"/>
    <property type="match status" value="1"/>
</dbReference>
<evidence type="ECO:0000313" key="3">
    <source>
        <dbReference type="Proteomes" id="UP000516148"/>
    </source>
</evidence>
<dbReference type="EMBL" id="CP061038">
    <property type="protein sequence ID" value="QNQ11878.1"/>
    <property type="molecule type" value="Genomic_DNA"/>
</dbReference>
<dbReference type="KEGG" id="spap:H3Z74_05100"/>
<dbReference type="GO" id="GO:0006508">
    <property type="term" value="P:proteolysis"/>
    <property type="evidence" value="ECO:0007669"/>
    <property type="project" value="InterPro"/>
</dbReference>
<sequence length="499" mass="53000">MRIDRALIGLGLAFAALLAGPALAAPAPAARETPQPRIFRSEGQGSFGGVRLRYAAAVEEYLLPGASIFLTSYIRSDVKAPLTRPVIFAFNGGPGSASIWLHMGLMGPRRVDFDDPATARTVAPFATVANPDSPLDVADIVLIDPPSTGYSRILPDGKAEQFYGTQQDAQAMVDVMQQWLRRHGRLNAPRYLISESYGTIRAAVMAKLMAGGPTQTGGMDGLTLNGVILLGQALDMGRGTEGDDRPYLGLLPSQAATACYFRKVAAGCTPQGQAEAARRFIDASYLPALYAGSRLPADRKAEVARQMSALIGISERDILASDLRISGAAFAKLLLADRGQRVGLYDARFVLPLQGAGSDPVADDPAMGQYVPGFAAAWNDYAVTTLKVDLDTPYQPIAFRDVNARWDYGSGAGVPLGRNFAVDLAAAMNRNPAMRLMVGTGYYDLVTPLGTAEYTLTHAGVPLGATSFHAYPSGHMPYLGAEARTALIRDIRAFVGGGK</sequence>
<dbReference type="InterPro" id="IPR001563">
    <property type="entry name" value="Peptidase_S10"/>
</dbReference>
<feature type="chain" id="PRO_5028951982" evidence="1">
    <location>
        <begin position="25"/>
        <end position="499"/>
    </location>
</feature>
<accession>A0A7H0LQC5</accession>
<evidence type="ECO:0000256" key="1">
    <source>
        <dbReference type="SAM" id="SignalP"/>
    </source>
</evidence>
<organism evidence="2 3">
    <name type="scientific">Sphingomonas alpina</name>
    <dbReference type="NCBI Taxonomy" id="653931"/>
    <lineage>
        <taxon>Bacteria</taxon>
        <taxon>Pseudomonadati</taxon>
        <taxon>Pseudomonadota</taxon>
        <taxon>Alphaproteobacteria</taxon>
        <taxon>Sphingomonadales</taxon>
        <taxon>Sphingomonadaceae</taxon>
        <taxon>Sphingomonas</taxon>
    </lineage>
</organism>
<protein>
    <submittedName>
        <fullName evidence="2">Peptidase S10</fullName>
    </submittedName>
</protein>
<keyword evidence="1" id="KW-0732">Signal</keyword>
<name>A0A7H0LQC5_9SPHN</name>
<dbReference type="Pfam" id="PF00450">
    <property type="entry name" value="Peptidase_S10"/>
    <property type="match status" value="1"/>
</dbReference>